<dbReference type="InterPro" id="IPR029479">
    <property type="entry name" value="Nitroreductase"/>
</dbReference>
<dbReference type="PANTHER" id="PTHR23026">
    <property type="entry name" value="NADPH NITROREDUCTASE"/>
    <property type="match status" value="1"/>
</dbReference>
<evidence type="ECO:0000313" key="4">
    <source>
        <dbReference type="Proteomes" id="UP000231134"/>
    </source>
</evidence>
<keyword evidence="4" id="KW-1185">Reference proteome</keyword>
<gene>
    <name evidence="3" type="ORF">BGX16_1519</name>
</gene>
<organism evidence="3 4">
    <name type="scientific">Hallerella succinigenes</name>
    <dbReference type="NCBI Taxonomy" id="1896222"/>
    <lineage>
        <taxon>Bacteria</taxon>
        <taxon>Pseudomonadati</taxon>
        <taxon>Fibrobacterota</taxon>
        <taxon>Fibrobacteria</taxon>
        <taxon>Fibrobacterales</taxon>
        <taxon>Fibrobacteraceae</taxon>
        <taxon>Hallerella</taxon>
    </lineage>
</organism>
<evidence type="ECO:0000256" key="1">
    <source>
        <dbReference type="ARBA" id="ARBA00023027"/>
    </source>
</evidence>
<dbReference type="AlphaFoldDB" id="A0A2M9A742"/>
<keyword evidence="1" id="KW-0520">NAD</keyword>
<accession>A0A2M9A742</accession>
<comment type="caution">
    <text evidence="3">The sequence shown here is derived from an EMBL/GenBank/DDBJ whole genome shotgun (WGS) entry which is preliminary data.</text>
</comment>
<dbReference type="GO" id="GO:0046857">
    <property type="term" value="F:oxidoreductase activity, acting on other nitrogenous compounds as donors, with NAD or NADP as acceptor"/>
    <property type="evidence" value="ECO:0007669"/>
    <property type="project" value="TreeGrafter"/>
</dbReference>
<reference evidence="3 4" key="1">
    <citation type="submission" date="2017-11" db="EMBL/GenBank/DDBJ databases">
        <title>Animal gut microbial communities from fecal samples from Wisconsin, USA.</title>
        <authorList>
            <person name="Neumann A."/>
        </authorList>
    </citation>
    <scope>NUCLEOTIDE SEQUENCE [LARGE SCALE GENOMIC DNA]</scope>
    <source>
        <strain evidence="3 4">UWS3</strain>
    </source>
</reference>
<feature type="domain" description="Nitroreductase" evidence="2">
    <location>
        <begin position="7"/>
        <end position="173"/>
    </location>
</feature>
<protein>
    <submittedName>
        <fullName evidence="3">Nitroreductase</fullName>
    </submittedName>
</protein>
<evidence type="ECO:0000259" key="2">
    <source>
        <dbReference type="Pfam" id="PF00881"/>
    </source>
</evidence>
<dbReference type="OrthoDB" id="9812105at2"/>
<name>A0A2M9A742_9BACT</name>
<proteinExistence type="predicted"/>
<dbReference type="InterPro" id="IPR050627">
    <property type="entry name" value="Nitroreductase/BluB"/>
</dbReference>
<dbReference type="GO" id="GO:0005829">
    <property type="term" value="C:cytosol"/>
    <property type="evidence" value="ECO:0007669"/>
    <property type="project" value="TreeGrafter"/>
</dbReference>
<dbReference type="SUPFAM" id="SSF55469">
    <property type="entry name" value="FMN-dependent nitroreductase-like"/>
    <property type="match status" value="1"/>
</dbReference>
<dbReference type="GO" id="GO:0046256">
    <property type="term" value="P:2,4,6-trinitrotoluene catabolic process"/>
    <property type="evidence" value="ECO:0007669"/>
    <property type="project" value="TreeGrafter"/>
</dbReference>
<dbReference type="Gene3D" id="3.40.109.10">
    <property type="entry name" value="NADH Oxidase"/>
    <property type="match status" value="1"/>
</dbReference>
<dbReference type="InterPro" id="IPR000415">
    <property type="entry name" value="Nitroreductase-like"/>
</dbReference>
<dbReference type="Proteomes" id="UP000231134">
    <property type="component" value="Unassembled WGS sequence"/>
</dbReference>
<evidence type="ECO:0000313" key="3">
    <source>
        <dbReference type="EMBL" id="PJJ41541.1"/>
    </source>
</evidence>
<dbReference type="Pfam" id="PF00881">
    <property type="entry name" value="Nitroreductase"/>
    <property type="match status" value="1"/>
</dbReference>
<dbReference type="CDD" id="cd02136">
    <property type="entry name" value="PnbA_NfnB-like"/>
    <property type="match status" value="1"/>
</dbReference>
<dbReference type="RefSeq" id="WP_100425501.1">
    <property type="nucleotide sequence ID" value="NZ_PGEX01000001.1"/>
</dbReference>
<dbReference type="EMBL" id="PGEX01000001">
    <property type="protein sequence ID" value="PJJ41541.1"/>
    <property type="molecule type" value="Genomic_DNA"/>
</dbReference>
<sequence>MNTFDCIYSRRSTRRYKQVPVELEKVQKVIEAGRFAPSGGNNQSAHFFVILKKDVIQKLVALVEKAFAKMEVTEGMYKSLRNSILQSKKGGYVFCYDAPVLIIVANQKDYGNNMADTACAIQNMMLEANELDLGSCWINQLRWLNEDPDLLAYLQELGMHEDERVYASVIIGYPETEDGLPLRKALDRKGNEVTWI</sequence>
<dbReference type="PANTHER" id="PTHR23026:SF125">
    <property type="entry name" value="OXYGEN-INSENSITIVE NAD(P)H NITROREDUCTASE"/>
    <property type="match status" value="1"/>
</dbReference>